<dbReference type="PANTHER" id="PTHR10454:SF210">
    <property type="entry name" value="CASPASE-2"/>
    <property type="match status" value="1"/>
</dbReference>
<dbReference type="InterPro" id="IPR029030">
    <property type="entry name" value="Caspase-like_dom_sf"/>
</dbReference>
<evidence type="ECO:0000259" key="9">
    <source>
        <dbReference type="PROSITE" id="PS50207"/>
    </source>
</evidence>
<dbReference type="SMR" id="A0A1X7UIG0"/>
<dbReference type="InParanoid" id="A0A1X7UIG0"/>
<comment type="similarity">
    <text evidence="1 7">Belongs to the peptidase C14A family.</text>
</comment>
<keyword evidence="4" id="KW-0788">Thiol protease</keyword>
<evidence type="ECO:0000256" key="8">
    <source>
        <dbReference type="SAM" id="MobiDB-lite"/>
    </source>
</evidence>
<sequence>MADKETAVEKALRKLNKVLHEKMNGFDVNVSLYGCGQVTYSEYEKIRNSRSVPEANSELVSVLHRRGPGILDELLKALKEEEDANQFLIGKIKEVYNPDDFKNDKPPKETGAKFPSSEAKEEFLGNGDWPAPMSSLSVSRTISDPLSPTETVDFNPKMAYKMTARPRGVAIIINNRHFTCGMKERIGTDRDAESLTRLFIHLGFYTNRYDDLKGKDMHKKIKDASMLDHSQFDCIIIAILTHGISGKLYSTDGDLIPVQDLTKYFDGLHCPALIGKPKIFLLQACRGGRFDFGVESESTDLGEDAVKTLSEEKYEEIEKKVLDSPEVFFEATDSKEETDGGGGSQGTLPVESDFMLAYATVPGYVSWRNSEYGSWFIKAFVDTMFELAPSEHFTDILIEVNRRVANDFQSKGRNKQIPSPVIMLTRKLYFRPGVYK</sequence>
<keyword evidence="5" id="KW-0865">Zymogen</keyword>
<dbReference type="PROSITE" id="PS50208">
    <property type="entry name" value="CASPASE_P20"/>
    <property type="match status" value="1"/>
</dbReference>
<feature type="domain" description="Caspase family p20" evidence="10">
    <location>
        <begin position="166"/>
        <end position="289"/>
    </location>
</feature>
<evidence type="ECO:0000313" key="11">
    <source>
        <dbReference type="EnsemblMetazoa" id="Aqu2.1.27256_001"/>
    </source>
</evidence>
<dbReference type="InterPro" id="IPR016129">
    <property type="entry name" value="Caspase_his_AS"/>
</dbReference>
<dbReference type="InterPro" id="IPR002398">
    <property type="entry name" value="Pept_C14"/>
</dbReference>
<dbReference type="PRINTS" id="PR00376">
    <property type="entry name" value="IL1BCENZYME"/>
</dbReference>
<dbReference type="Pfam" id="PF00656">
    <property type="entry name" value="Peptidase_C14"/>
    <property type="match status" value="1"/>
</dbReference>
<dbReference type="EnsemblMetazoa" id="XM_019998556.1">
    <property type="protein sequence ID" value="XP_019854115.1"/>
    <property type="gene ID" value="LOC100633941"/>
</dbReference>
<name>A0A1X7UIG0_AMPQE</name>
<dbReference type="EnsemblMetazoa" id="Aqu2.1.27256_001">
    <property type="protein sequence ID" value="Aqu2.1.27256_001"/>
    <property type="gene ID" value="Aqu2.1.27256"/>
</dbReference>
<dbReference type="InterPro" id="IPR033139">
    <property type="entry name" value="Caspase_cys_AS"/>
</dbReference>
<reference evidence="11" key="2">
    <citation type="submission" date="2017-05" db="UniProtKB">
        <authorList>
            <consortium name="EnsemblMetazoa"/>
        </authorList>
    </citation>
    <scope>IDENTIFICATION</scope>
</reference>
<dbReference type="Proteomes" id="UP000007879">
    <property type="component" value="Unassembled WGS sequence"/>
</dbReference>
<evidence type="ECO:0000256" key="4">
    <source>
        <dbReference type="ARBA" id="ARBA00022807"/>
    </source>
</evidence>
<keyword evidence="12" id="KW-1185">Reference proteome</keyword>
<dbReference type="PROSITE" id="PS01121">
    <property type="entry name" value="CASPASE_HIS"/>
    <property type="match status" value="1"/>
</dbReference>
<dbReference type="FunCoup" id="A0A1X7UIG0">
    <property type="interactions" value="427"/>
</dbReference>
<dbReference type="PANTHER" id="PTHR10454">
    <property type="entry name" value="CASPASE"/>
    <property type="match status" value="1"/>
</dbReference>
<dbReference type="SUPFAM" id="SSF47986">
    <property type="entry name" value="DEATH domain"/>
    <property type="match status" value="1"/>
</dbReference>
<dbReference type="OrthoDB" id="6116485at2759"/>
<dbReference type="STRING" id="400682.A0A1X7UIG0"/>
<dbReference type="InterPro" id="IPR011029">
    <property type="entry name" value="DEATH-like_dom_sf"/>
</dbReference>
<evidence type="ECO:0000256" key="6">
    <source>
        <dbReference type="PIRSR" id="PIRSR038001-1"/>
    </source>
</evidence>
<evidence type="ECO:0000259" key="10">
    <source>
        <dbReference type="PROSITE" id="PS50208"/>
    </source>
</evidence>
<dbReference type="Gene3D" id="1.10.533.10">
    <property type="entry name" value="Death Domain, Fas"/>
    <property type="match status" value="1"/>
</dbReference>
<dbReference type="PROSITE" id="PS50207">
    <property type="entry name" value="CASPASE_P10"/>
    <property type="match status" value="1"/>
</dbReference>
<reference evidence="12" key="1">
    <citation type="journal article" date="2010" name="Nature">
        <title>The Amphimedon queenslandica genome and the evolution of animal complexity.</title>
        <authorList>
            <person name="Srivastava M."/>
            <person name="Simakov O."/>
            <person name="Chapman J."/>
            <person name="Fahey B."/>
            <person name="Gauthier M.E."/>
            <person name="Mitros T."/>
            <person name="Richards G.S."/>
            <person name="Conaco C."/>
            <person name="Dacre M."/>
            <person name="Hellsten U."/>
            <person name="Larroux C."/>
            <person name="Putnam N.H."/>
            <person name="Stanke M."/>
            <person name="Adamska M."/>
            <person name="Darling A."/>
            <person name="Degnan S.M."/>
            <person name="Oakley T.H."/>
            <person name="Plachetzki D.C."/>
            <person name="Zhai Y."/>
            <person name="Adamski M."/>
            <person name="Calcino A."/>
            <person name="Cummins S.F."/>
            <person name="Goodstein D.M."/>
            <person name="Harris C."/>
            <person name="Jackson D.J."/>
            <person name="Leys S.P."/>
            <person name="Shu S."/>
            <person name="Woodcroft B.J."/>
            <person name="Vervoort M."/>
            <person name="Kosik K.S."/>
            <person name="Manning G."/>
            <person name="Degnan B.M."/>
            <person name="Rokhsar D.S."/>
        </authorList>
    </citation>
    <scope>NUCLEOTIDE SEQUENCE [LARGE SCALE GENOMIC DNA]</scope>
</reference>
<feature type="active site" evidence="6">
    <location>
        <position position="285"/>
    </location>
</feature>
<evidence type="ECO:0000256" key="1">
    <source>
        <dbReference type="ARBA" id="ARBA00010134"/>
    </source>
</evidence>
<evidence type="ECO:0000313" key="12">
    <source>
        <dbReference type="Proteomes" id="UP000007879"/>
    </source>
</evidence>
<keyword evidence="3" id="KW-0378">Hydrolase</keyword>
<accession>A0A1X7UIG0</accession>
<evidence type="ECO:0000256" key="5">
    <source>
        <dbReference type="ARBA" id="ARBA00023145"/>
    </source>
</evidence>
<keyword evidence="2" id="KW-0645">Protease</keyword>
<dbReference type="PROSITE" id="PS01122">
    <property type="entry name" value="CASPASE_CYS"/>
    <property type="match status" value="1"/>
</dbReference>
<feature type="region of interest" description="Disordered" evidence="8">
    <location>
        <begin position="99"/>
        <end position="128"/>
    </location>
</feature>
<dbReference type="InterPro" id="IPR011600">
    <property type="entry name" value="Pept_C14_caspase"/>
</dbReference>
<dbReference type="CDD" id="cd01671">
    <property type="entry name" value="CARD"/>
    <property type="match status" value="1"/>
</dbReference>
<feature type="active site" evidence="6">
    <location>
        <position position="242"/>
    </location>
</feature>
<feature type="domain" description="Caspase family p10" evidence="9">
    <location>
        <begin position="344"/>
        <end position="432"/>
    </location>
</feature>
<proteinExistence type="inferred from homology"/>
<dbReference type="InterPro" id="IPR002138">
    <property type="entry name" value="Pept_C14_p10"/>
</dbReference>
<organism evidence="11">
    <name type="scientific">Amphimedon queenslandica</name>
    <name type="common">Sponge</name>
    <dbReference type="NCBI Taxonomy" id="400682"/>
    <lineage>
        <taxon>Eukaryota</taxon>
        <taxon>Metazoa</taxon>
        <taxon>Porifera</taxon>
        <taxon>Demospongiae</taxon>
        <taxon>Heteroscleromorpha</taxon>
        <taxon>Haplosclerida</taxon>
        <taxon>Niphatidae</taxon>
        <taxon>Amphimedon</taxon>
    </lineage>
</organism>
<dbReference type="eggNOG" id="KOG3573">
    <property type="taxonomic scope" value="Eukaryota"/>
</dbReference>
<evidence type="ECO:0000256" key="7">
    <source>
        <dbReference type="RuleBase" id="RU003971"/>
    </source>
</evidence>
<dbReference type="SMART" id="SM00115">
    <property type="entry name" value="CASc"/>
    <property type="match status" value="1"/>
</dbReference>
<dbReference type="InterPro" id="IPR001309">
    <property type="entry name" value="Pept_C14_p20"/>
</dbReference>
<evidence type="ECO:0008006" key="13">
    <source>
        <dbReference type="Google" id="ProtNLM"/>
    </source>
</evidence>
<dbReference type="CDD" id="cd00032">
    <property type="entry name" value="CASc"/>
    <property type="match status" value="1"/>
</dbReference>
<protein>
    <recommendedName>
        <fullName evidence="13">Caspase</fullName>
    </recommendedName>
</protein>
<gene>
    <name evidence="11" type="primary">100633941</name>
</gene>
<evidence type="ECO:0000256" key="2">
    <source>
        <dbReference type="ARBA" id="ARBA00022670"/>
    </source>
</evidence>
<dbReference type="GO" id="GO:0004197">
    <property type="term" value="F:cysteine-type endopeptidase activity"/>
    <property type="evidence" value="ECO:0007669"/>
    <property type="project" value="InterPro"/>
</dbReference>
<feature type="compositionally biased region" description="Basic and acidic residues" evidence="8">
    <location>
        <begin position="99"/>
        <end position="111"/>
    </location>
</feature>
<dbReference type="GO" id="GO:0006508">
    <property type="term" value="P:proteolysis"/>
    <property type="evidence" value="ECO:0007669"/>
    <property type="project" value="UniProtKB-KW"/>
</dbReference>
<dbReference type="Gene3D" id="3.40.50.1460">
    <property type="match status" value="1"/>
</dbReference>
<dbReference type="SUPFAM" id="SSF52129">
    <property type="entry name" value="Caspase-like"/>
    <property type="match status" value="1"/>
</dbReference>
<dbReference type="PIRSF" id="PIRSF038001">
    <property type="entry name" value="Caspase_ICE"/>
    <property type="match status" value="1"/>
</dbReference>
<dbReference type="InterPro" id="IPR015917">
    <property type="entry name" value="Pept_C14A"/>
</dbReference>
<dbReference type="KEGG" id="aqu:100633941"/>
<dbReference type="AlphaFoldDB" id="A0A1X7UIG0"/>
<evidence type="ECO:0000256" key="3">
    <source>
        <dbReference type="ARBA" id="ARBA00022801"/>
    </source>
</evidence>